<reference evidence="1" key="2">
    <citation type="submission" date="2022-07" db="EMBL/GenBank/DDBJ databases">
        <authorList>
            <person name="Goncalves M.F.M."/>
            <person name="Hilario S."/>
            <person name="Van De Peer Y."/>
            <person name="Esteves A.C."/>
            <person name="Alves A."/>
        </authorList>
    </citation>
    <scope>NUCLEOTIDE SEQUENCE</scope>
    <source>
        <strain evidence="1">MUM 19.33</strain>
    </source>
</reference>
<dbReference type="OrthoDB" id="2245989at2759"/>
<dbReference type="RefSeq" id="XP_051361263.1">
    <property type="nucleotide sequence ID" value="XM_051507542.1"/>
</dbReference>
<dbReference type="Proteomes" id="UP001055219">
    <property type="component" value="Unassembled WGS sequence"/>
</dbReference>
<proteinExistence type="predicted"/>
<dbReference type="InterPro" id="IPR021833">
    <property type="entry name" value="DUF3425"/>
</dbReference>
<name>A0A9Q0BC34_9HYPO</name>
<dbReference type="Pfam" id="PF11905">
    <property type="entry name" value="DUF3425"/>
    <property type="match status" value="1"/>
</dbReference>
<protein>
    <submittedName>
        <fullName evidence="1">Uncharacterized protein</fullName>
    </submittedName>
</protein>
<gene>
    <name evidence="1" type="ORF">J7T54_007256</name>
</gene>
<reference evidence="1" key="1">
    <citation type="journal article" date="2021" name="J Fungi (Basel)">
        <title>Genomic and Metabolomic Analyses of the Marine Fungus Emericellopsis cladophorae: Insights into Saltwater Adaptability Mechanisms and Its Biosynthetic Potential.</title>
        <authorList>
            <person name="Goncalves M.F.M."/>
            <person name="Hilario S."/>
            <person name="Van de Peer Y."/>
            <person name="Esteves A.C."/>
            <person name="Alves A."/>
        </authorList>
    </citation>
    <scope>NUCLEOTIDE SEQUENCE</scope>
    <source>
        <strain evidence="1">MUM 19.33</strain>
    </source>
</reference>
<organism evidence="1 2">
    <name type="scientific">Emericellopsis cladophorae</name>
    <dbReference type="NCBI Taxonomy" id="2686198"/>
    <lineage>
        <taxon>Eukaryota</taxon>
        <taxon>Fungi</taxon>
        <taxon>Dikarya</taxon>
        <taxon>Ascomycota</taxon>
        <taxon>Pezizomycotina</taxon>
        <taxon>Sordariomycetes</taxon>
        <taxon>Hypocreomycetidae</taxon>
        <taxon>Hypocreales</taxon>
        <taxon>Bionectriaceae</taxon>
        <taxon>Emericellopsis</taxon>
    </lineage>
</organism>
<dbReference type="PANTHER" id="PTHR38116:SF9">
    <property type="entry name" value="BZIP DOMAIN-CONTAINING PROTEIN"/>
    <property type="match status" value="1"/>
</dbReference>
<evidence type="ECO:0000313" key="1">
    <source>
        <dbReference type="EMBL" id="KAI6780407.1"/>
    </source>
</evidence>
<accession>A0A9Q0BC34</accession>
<dbReference type="PANTHER" id="PTHR38116">
    <property type="entry name" value="CHROMOSOME 7, WHOLE GENOME SHOTGUN SEQUENCE"/>
    <property type="match status" value="1"/>
</dbReference>
<evidence type="ECO:0000313" key="2">
    <source>
        <dbReference type="Proteomes" id="UP001055219"/>
    </source>
</evidence>
<sequence>MFLTLNRMPLKGNVSLMFWRSVATDVPKASSAQATAPTSLDGLEHFPPTPPSIDDGVRQLDLDFDLLHDTIGVSEAELDLSSQDVLGLVANEKDADRSFLVPGALPSSLADALPFTTNLETAFALQFPPFGALDEPTTLSANTVSSSSTLPFTPSSTEEFDFPDSYLLPVHELTLLRGLLRVSTRIGCDTSEIWSPTCLSPFNTNTGTPAALLPPNWRPTSSQITVPHHPLLDLLPWPSARDRIIVIFNLPDEARPAHARGAMALFNFAYDFEDSAEGARIYGDDPCDGNSWEIGQVLFERWWFLFDRAIVQGSNRWRALRGAPPLMVKDVTES</sequence>
<keyword evidence="2" id="KW-1185">Reference proteome</keyword>
<comment type="caution">
    <text evidence="1">The sequence shown here is derived from an EMBL/GenBank/DDBJ whole genome shotgun (WGS) entry which is preliminary data.</text>
</comment>
<dbReference type="EMBL" id="JAGIXG020000033">
    <property type="protein sequence ID" value="KAI6780407.1"/>
    <property type="molecule type" value="Genomic_DNA"/>
</dbReference>
<dbReference type="AlphaFoldDB" id="A0A9Q0BC34"/>
<dbReference type="GeneID" id="75833732"/>